<protein>
    <submittedName>
        <fullName evidence="1">Uncharacterized protein</fullName>
    </submittedName>
</protein>
<dbReference type="EMBL" id="AYXO01000012">
    <property type="protein sequence ID" value="ETA07544.1"/>
    <property type="molecule type" value="Genomic_DNA"/>
</dbReference>
<accession>W9DGP9</accession>
<dbReference type="AlphaFoldDB" id="W9DGP9"/>
<keyword evidence="2" id="KW-1185">Reference proteome</keyword>
<evidence type="ECO:0000313" key="1">
    <source>
        <dbReference type="EMBL" id="ETA07544.1"/>
    </source>
</evidence>
<dbReference type="Proteomes" id="UP000035035">
    <property type="component" value="Unassembled WGS sequence"/>
</dbReference>
<dbReference type="HOGENOM" id="CLU_3234199_0_0_11"/>
<reference evidence="1 2" key="1">
    <citation type="journal article" date="2014" name="Genome Announc.">
        <title>Draft Genome Sequence of Gordonia alkanivorans Strain CGMCC6845, a Halotolerant Hydrocarbon-Degrading Bacterium.</title>
        <authorList>
            <person name="Wang X."/>
            <person name="Jin D."/>
            <person name="Zhou L."/>
            <person name="Wu L."/>
            <person name="An W."/>
            <person name="Zhao L."/>
        </authorList>
    </citation>
    <scope>NUCLEOTIDE SEQUENCE [LARGE SCALE GENOMIC DNA]</scope>
    <source>
        <strain evidence="1 2">CGMCC 6845</strain>
    </source>
</reference>
<organism evidence="1 2">
    <name type="scientific">Gordonia alkanivorans CGMCC 6845</name>
    <dbReference type="NCBI Taxonomy" id="1423140"/>
    <lineage>
        <taxon>Bacteria</taxon>
        <taxon>Bacillati</taxon>
        <taxon>Actinomycetota</taxon>
        <taxon>Actinomycetes</taxon>
        <taxon>Mycobacteriales</taxon>
        <taxon>Gordoniaceae</taxon>
        <taxon>Gordonia</taxon>
    </lineage>
</organism>
<dbReference type="PATRIC" id="fig|1423140.3.peg.1574"/>
<name>W9DGP9_9ACTN</name>
<sequence>MTVSIRTVATARGLPCFMQSNEDVDPRPRAVLELRDAEGQFLA</sequence>
<proteinExistence type="predicted"/>
<gene>
    <name evidence="1" type="ORF">V525_07845</name>
</gene>
<comment type="caution">
    <text evidence="1">The sequence shown here is derived from an EMBL/GenBank/DDBJ whole genome shotgun (WGS) entry which is preliminary data.</text>
</comment>
<evidence type="ECO:0000313" key="2">
    <source>
        <dbReference type="Proteomes" id="UP000035035"/>
    </source>
</evidence>